<dbReference type="GO" id="GO:0051453">
    <property type="term" value="P:regulation of intracellular pH"/>
    <property type="evidence" value="ECO:0007669"/>
    <property type="project" value="TreeGrafter"/>
</dbReference>
<dbReference type="AlphaFoldDB" id="A0A836CJL4"/>
<comment type="subcellular location">
    <subcellularLocation>
        <location evidence="1">Cell membrane</location>
        <topology evidence="1">Multi-pass membrane protein</topology>
    </subcellularLocation>
</comment>
<sequence length="239" mass="25862">PQVLLTVFIPILVFVSAWTVHGHLLWRQIWQVLWLAFPAVIISAGLTAAFVKYALPYRWSWLLCLLLGSILSLTDPVATVALLKELGVSESLSTLVEAVSLFNDGSAFVLFLMFLGAVEGDELTAGDVPVMFIRASLGGPAIGFVLGLAAAQALRLIVNDALAEITLTLVMCYSTWLVAENTPIHVSGVLAVVVMGLTLSRHGRPFVSPSVQGFMDDFWNLLEFCTNTVIFFVAGIIIV</sequence>
<evidence type="ECO:0000256" key="2">
    <source>
        <dbReference type="ARBA" id="ARBA00022448"/>
    </source>
</evidence>
<evidence type="ECO:0000256" key="1">
    <source>
        <dbReference type="ARBA" id="ARBA00004651"/>
    </source>
</evidence>
<organism evidence="12 13">
    <name type="scientific">Tribonema minus</name>
    <dbReference type="NCBI Taxonomy" id="303371"/>
    <lineage>
        <taxon>Eukaryota</taxon>
        <taxon>Sar</taxon>
        <taxon>Stramenopiles</taxon>
        <taxon>Ochrophyta</taxon>
        <taxon>PX clade</taxon>
        <taxon>Xanthophyceae</taxon>
        <taxon>Tribonematales</taxon>
        <taxon>Tribonemataceae</taxon>
        <taxon>Tribonema</taxon>
    </lineage>
</organism>
<feature type="transmembrane region" description="Helical" evidence="10">
    <location>
        <begin position="59"/>
        <end position="83"/>
    </location>
</feature>
<feature type="non-terminal residue" evidence="12">
    <location>
        <position position="239"/>
    </location>
</feature>
<feature type="transmembrane region" description="Helical" evidence="10">
    <location>
        <begin position="95"/>
        <end position="118"/>
    </location>
</feature>
<keyword evidence="13" id="KW-1185">Reference proteome</keyword>
<evidence type="ECO:0000256" key="6">
    <source>
        <dbReference type="ARBA" id="ARBA00023053"/>
    </source>
</evidence>
<evidence type="ECO:0000256" key="10">
    <source>
        <dbReference type="SAM" id="Phobius"/>
    </source>
</evidence>
<keyword evidence="9" id="KW-0739">Sodium transport</keyword>
<keyword evidence="7" id="KW-0406">Ion transport</keyword>
<dbReference type="PANTHER" id="PTHR10110:SF86">
    <property type="entry name" value="SODIUM_HYDROGEN EXCHANGER 7"/>
    <property type="match status" value="1"/>
</dbReference>
<keyword evidence="3" id="KW-1003">Cell membrane</keyword>
<name>A0A836CJL4_9STRA</name>
<keyword evidence="6" id="KW-0915">Sodium</keyword>
<evidence type="ECO:0000256" key="7">
    <source>
        <dbReference type="ARBA" id="ARBA00023065"/>
    </source>
</evidence>
<keyword evidence="2" id="KW-0813">Transport</keyword>
<dbReference type="GO" id="GO:0098719">
    <property type="term" value="P:sodium ion import across plasma membrane"/>
    <property type="evidence" value="ECO:0007669"/>
    <property type="project" value="TreeGrafter"/>
</dbReference>
<dbReference type="InterPro" id="IPR018422">
    <property type="entry name" value="Cation/H_exchanger_CPA1"/>
</dbReference>
<evidence type="ECO:0000313" key="13">
    <source>
        <dbReference type="Proteomes" id="UP000664859"/>
    </source>
</evidence>
<dbReference type="GO" id="GO:0005886">
    <property type="term" value="C:plasma membrane"/>
    <property type="evidence" value="ECO:0007669"/>
    <property type="project" value="UniProtKB-SubCell"/>
</dbReference>
<accession>A0A836CJL4</accession>
<keyword evidence="5 10" id="KW-1133">Transmembrane helix</keyword>
<feature type="transmembrane region" description="Helical" evidence="10">
    <location>
        <begin position="130"/>
        <end position="149"/>
    </location>
</feature>
<keyword evidence="4 10" id="KW-0812">Transmembrane</keyword>
<evidence type="ECO:0000256" key="9">
    <source>
        <dbReference type="ARBA" id="ARBA00023201"/>
    </source>
</evidence>
<proteinExistence type="predicted"/>
<protein>
    <submittedName>
        <fullName evidence="12">Cation/H+ exchanger</fullName>
    </submittedName>
</protein>
<reference evidence="12" key="1">
    <citation type="submission" date="2021-02" db="EMBL/GenBank/DDBJ databases">
        <title>First Annotated Genome of the Yellow-green Alga Tribonema minus.</title>
        <authorList>
            <person name="Mahan K.M."/>
        </authorList>
    </citation>
    <scope>NUCLEOTIDE SEQUENCE</scope>
    <source>
        <strain evidence="12">UTEX B ZZ1240</strain>
    </source>
</reference>
<dbReference type="EMBL" id="JAFCMP010000068">
    <property type="protein sequence ID" value="KAG5188562.1"/>
    <property type="molecule type" value="Genomic_DNA"/>
</dbReference>
<feature type="domain" description="Cation/H+ exchanger transmembrane" evidence="11">
    <location>
        <begin position="1"/>
        <end position="238"/>
    </location>
</feature>
<feature type="transmembrane region" description="Helical" evidence="10">
    <location>
        <begin position="33"/>
        <end position="53"/>
    </location>
</feature>
<dbReference type="Proteomes" id="UP000664859">
    <property type="component" value="Unassembled WGS sequence"/>
</dbReference>
<feature type="transmembrane region" description="Helical" evidence="10">
    <location>
        <begin position="221"/>
        <end position="238"/>
    </location>
</feature>
<dbReference type="GO" id="GO:0015385">
    <property type="term" value="F:sodium:proton antiporter activity"/>
    <property type="evidence" value="ECO:0007669"/>
    <property type="project" value="InterPro"/>
</dbReference>
<dbReference type="InterPro" id="IPR006153">
    <property type="entry name" value="Cation/H_exchanger_TM"/>
</dbReference>
<dbReference type="Gene3D" id="6.10.140.1330">
    <property type="match status" value="1"/>
</dbReference>
<evidence type="ECO:0000256" key="3">
    <source>
        <dbReference type="ARBA" id="ARBA00022475"/>
    </source>
</evidence>
<evidence type="ECO:0000256" key="4">
    <source>
        <dbReference type="ARBA" id="ARBA00022692"/>
    </source>
</evidence>
<comment type="caution">
    <text evidence="12">The sequence shown here is derived from an EMBL/GenBank/DDBJ whole genome shotgun (WGS) entry which is preliminary data.</text>
</comment>
<feature type="transmembrane region" description="Helical" evidence="10">
    <location>
        <begin position="6"/>
        <end position="26"/>
    </location>
</feature>
<evidence type="ECO:0000313" key="12">
    <source>
        <dbReference type="EMBL" id="KAG5188562.1"/>
    </source>
</evidence>
<dbReference type="Pfam" id="PF00999">
    <property type="entry name" value="Na_H_Exchanger"/>
    <property type="match status" value="1"/>
</dbReference>
<dbReference type="OrthoDB" id="441412at2759"/>
<evidence type="ECO:0000256" key="8">
    <source>
        <dbReference type="ARBA" id="ARBA00023136"/>
    </source>
</evidence>
<gene>
    <name evidence="12" type="ORF">JKP88DRAFT_161388</name>
</gene>
<evidence type="ECO:0000259" key="11">
    <source>
        <dbReference type="Pfam" id="PF00999"/>
    </source>
</evidence>
<keyword evidence="8 10" id="KW-0472">Membrane</keyword>
<feature type="transmembrane region" description="Helical" evidence="10">
    <location>
        <begin position="184"/>
        <end position="200"/>
    </location>
</feature>
<dbReference type="PANTHER" id="PTHR10110">
    <property type="entry name" value="SODIUM/HYDROGEN EXCHANGER"/>
    <property type="match status" value="1"/>
</dbReference>
<evidence type="ECO:0000256" key="5">
    <source>
        <dbReference type="ARBA" id="ARBA00022989"/>
    </source>
</evidence>
<dbReference type="GO" id="GO:0015386">
    <property type="term" value="F:potassium:proton antiporter activity"/>
    <property type="evidence" value="ECO:0007669"/>
    <property type="project" value="TreeGrafter"/>
</dbReference>